<name>A0ABT7Z560_9ACTN</name>
<keyword evidence="2" id="KW-1133">Transmembrane helix</keyword>
<dbReference type="InterPro" id="IPR035628">
    <property type="entry name" value="TcpC_C"/>
</dbReference>
<reference evidence="3" key="1">
    <citation type="submission" date="2023-06" db="EMBL/GenBank/DDBJ databases">
        <title>WGS-Sequencing of Streptomyces ficellus isolate 21 collected from sand in Gara Djebilet Iron Mine in Algeria.</title>
        <authorList>
            <person name="Zegers G.P."/>
            <person name="Gomez A."/>
            <person name="Gueddou A."/>
            <person name="Zahara A.F."/>
            <person name="Worth M."/>
            <person name="Sevigny J.L."/>
            <person name="Tisa L."/>
        </authorList>
    </citation>
    <scope>NUCLEOTIDE SEQUENCE</scope>
    <source>
        <strain evidence="3">AS11</strain>
    </source>
</reference>
<evidence type="ECO:0000313" key="4">
    <source>
        <dbReference type="Proteomes" id="UP001174050"/>
    </source>
</evidence>
<dbReference type="CDD" id="cd16428">
    <property type="entry name" value="TcpC_C"/>
    <property type="match status" value="1"/>
</dbReference>
<gene>
    <name evidence="3" type="ORF">QWM81_11335</name>
</gene>
<sequence>MGALPKAIRVILNLPEPRQQQTESRAPSEQGGTVQPGPAGGASAPGQVNPWVEAARRLEPADGPAVRGRGEGGPAARGTGGAGGRKGSEGDSGVPWNVHEETSGARFARRFGRGLLWTVVVLAAITGVRSWFFPDKPPPAPAPVVQAPPRYAEAQAQAVASRFARAYLTWSEDAVAQRESALSLDLAPGVDVRLGWDGKGAQRVEELYAGTVTVLKDGRARVRVEALVSGGAAPKAKAPARWIGLDVPVVQVGERIVVTGAPGTVALGRPSAPPAWEAPESDAEMSTRTKSVVDQFFRQYATGDPSAVAAPGVRIPPLPKGYGLVSVNSWAVDFAKGDDRTGTAVVTWSTSGGTVSQTYRVSITRVASAEAGRWQVSGLHGGAY</sequence>
<keyword evidence="4" id="KW-1185">Reference proteome</keyword>
<feature type="compositionally biased region" description="Gly residues" evidence="1">
    <location>
        <begin position="71"/>
        <end position="85"/>
    </location>
</feature>
<feature type="region of interest" description="Disordered" evidence="1">
    <location>
        <begin position="11"/>
        <end position="97"/>
    </location>
</feature>
<evidence type="ECO:0000256" key="1">
    <source>
        <dbReference type="SAM" id="MobiDB-lite"/>
    </source>
</evidence>
<keyword evidence="2" id="KW-0812">Transmembrane</keyword>
<dbReference type="Proteomes" id="UP001174050">
    <property type="component" value="Unassembled WGS sequence"/>
</dbReference>
<dbReference type="Pfam" id="PF12642">
    <property type="entry name" value="TpcC"/>
    <property type="match status" value="1"/>
</dbReference>
<feature type="compositionally biased region" description="Polar residues" evidence="1">
    <location>
        <begin position="18"/>
        <end position="33"/>
    </location>
</feature>
<dbReference type="Gene3D" id="3.10.450.540">
    <property type="match status" value="1"/>
</dbReference>
<dbReference type="EMBL" id="JAUEPL010000012">
    <property type="protein sequence ID" value="MDN3294637.1"/>
    <property type="molecule type" value="Genomic_DNA"/>
</dbReference>
<feature type="transmembrane region" description="Helical" evidence="2">
    <location>
        <begin position="114"/>
        <end position="133"/>
    </location>
</feature>
<evidence type="ECO:0000313" key="3">
    <source>
        <dbReference type="EMBL" id="MDN3294637.1"/>
    </source>
</evidence>
<evidence type="ECO:0000256" key="2">
    <source>
        <dbReference type="SAM" id="Phobius"/>
    </source>
</evidence>
<dbReference type="InterPro" id="IPR024735">
    <property type="entry name" value="TcpC"/>
</dbReference>
<dbReference type="CDD" id="cd16386">
    <property type="entry name" value="TcpC_N"/>
    <property type="match status" value="1"/>
</dbReference>
<comment type="caution">
    <text evidence="3">The sequence shown here is derived from an EMBL/GenBank/DDBJ whole genome shotgun (WGS) entry which is preliminary data.</text>
</comment>
<organism evidence="3 4">
    <name type="scientific">Streptomyces ficellus</name>
    <dbReference type="NCBI Taxonomy" id="1977088"/>
    <lineage>
        <taxon>Bacteria</taxon>
        <taxon>Bacillati</taxon>
        <taxon>Actinomycetota</taxon>
        <taxon>Actinomycetes</taxon>
        <taxon>Kitasatosporales</taxon>
        <taxon>Streptomycetaceae</taxon>
        <taxon>Streptomyces</taxon>
    </lineage>
</organism>
<keyword evidence="2" id="KW-0472">Membrane</keyword>
<proteinExistence type="predicted"/>
<protein>
    <submittedName>
        <fullName evidence="3">Conjugal transfer protein</fullName>
    </submittedName>
</protein>
<accession>A0ABT7Z560</accession>
<dbReference type="RefSeq" id="WP_290111708.1">
    <property type="nucleotide sequence ID" value="NZ_JAUEPL010000012.1"/>
</dbReference>